<dbReference type="PANTHER" id="PTHR43132">
    <property type="entry name" value="ARSENICAL RESISTANCE OPERON REPRESSOR ARSR-RELATED"/>
    <property type="match status" value="1"/>
</dbReference>
<proteinExistence type="predicted"/>
<dbReference type="EMBL" id="JARFVA010000011">
    <property type="protein sequence ID" value="MDF0709206.1"/>
    <property type="molecule type" value="Genomic_DNA"/>
</dbReference>
<dbReference type="Gene3D" id="1.10.10.10">
    <property type="entry name" value="Winged helix-like DNA-binding domain superfamily/Winged helix DNA-binding domain"/>
    <property type="match status" value="1"/>
</dbReference>
<gene>
    <name evidence="5" type="ORF">PY091_18500</name>
</gene>
<dbReference type="InterPro" id="IPR036390">
    <property type="entry name" value="WH_DNA-bd_sf"/>
</dbReference>
<dbReference type="PANTHER" id="PTHR43132:SF2">
    <property type="entry name" value="ARSENICAL RESISTANCE OPERON REPRESSOR ARSR-RELATED"/>
    <property type="match status" value="1"/>
</dbReference>
<dbReference type="NCBIfam" id="NF033788">
    <property type="entry name" value="HTH_metalloreg"/>
    <property type="match status" value="1"/>
</dbReference>
<dbReference type="PROSITE" id="PS50987">
    <property type="entry name" value="HTH_ARSR_2"/>
    <property type="match status" value="1"/>
</dbReference>
<evidence type="ECO:0000256" key="3">
    <source>
        <dbReference type="ARBA" id="ARBA00023163"/>
    </source>
</evidence>
<dbReference type="RefSeq" id="WP_275650966.1">
    <property type="nucleotide sequence ID" value="NZ_JARFVA010000011.1"/>
</dbReference>
<dbReference type="SMART" id="SM00418">
    <property type="entry name" value="HTH_ARSR"/>
    <property type="match status" value="1"/>
</dbReference>
<name>A0ABT5XTI5_9FLAO</name>
<dbReference type="InterPro" id="IPR011991">
    <property type="entry name" value="ArsR-like_HTH"/>
</dbReference>
<dbReference type="InterPro" id="IPR051011">
    <property type="entry name" value="Metal_resp_trans_reg"/>
</dbReference>
<dbReference type="SUPFAM" id="SSF46785">
    <property type="entry name" value="Winged helix' DNA-binding domain"/>
    <property type="match status" value="1"/>
</dbReference>
<dbReference type="InterPro" id="IPR036388">
    <property type="entry name" value="WH-like_DNA-bd_sf"/>
</dbReference>
<reference evidence="5 6" key="1">
    <citation type="submission" date="2023-03" db="EMBL/GenBank/DDBJ databases">
        <title>Muricauda XX sp. nov. and Muricauda XXX sp. nov., two novel species isolated from Okinawa Trough.</title>
        <authorList>
            <person name="Cao W."/>
            <person name="Deng X."/>
        </authorList>
    </citation>
    <scope>NUCLEOTIDE SEQUENCE [LARGE SCALE GENOMIC DNA]</scope>
    <source>
        <strain evidence="5 6">81s02</strain>
    </source>
</reference>
<evidence type="ECO:0000259" key="4">
    <source>
        <dbReference type="PROSITE" id="PS50987"/>
    </source>
</evidence>
<evidence type="ECO:0000313" key="5">
    <source>
        <dbReference type="EMBL" id="MDF0709206.1"/>
    </source>
</evidence>
<dbReference type="InterPro" id="IPR001845">
    <property type="entry name" value="HTH_ArsR_DNA-bd_dom"/>
</dbReference>
<feature type="domain" description="HTH arsR-type" evidence="4">
    <location>
        <begin position="1"/>
        <end position="91"/>
    </location>
</feature>
<evidence type="ECO:0000313" key="6">
    <source>
        <dbReference type="Proteomes" id="UP001217083"/>
    </source>
</evidence>
<comment type="caution">
    <text evidence="5">The sequence shown here is derived from an EMBL/GenBank/DDBJ whole genome shotgun (WGS) entry which is preliminary data.</text>
</comment>
<keyword evidence="2" id="KW-0238">DNA-binding</keyword>
<dbReference type="Proteomes" id="UP001217083">
    <property type="component" value="Unassembled WGS sequence"/>
</dbReference>
<keyword evidence="6" id="KW-1185">Reference proteome</keyword>
<evidence type="ECO:0000256" key="2">
    <source>
        <dbReference type="ARBA" id="ARBA00023125"/>
    </source>
</evidence>
<accession>A0ABT5XTI5</accession>
<keyword evidence="1" id="KW-0805">Transcription regulation</keyword>
<sequence length="91" mass="10321">MILDLKHIEKISKALGDVNRLSILKAIQSCDGKLECSTITASLNLSQPSVSHHIKKLVDAELIEPQKEGRFYFYSLNEEVMESYLESLKKL</sequence>
<dbReference type="CDD" id="cd00090">
    <property type="entry name" value="HTH_ARSR"/>
    <property type="match status" value="1"/>
</dbReference>
<dbReference type="PRINTS" id="PR00778">
    <property type="entry name" value="HTHARSR"/>
</dbReference>
<evidence type="ECO:0000256" key="1">
    <source>
        <dbReference type="ARBA" id="ARBA00023015"/>
    </source>
</evidence>
<keyword evidence="3" id="KW-0804">Transcription</keyword>
<dbReference type="Pfam" id="PF01022">
    <property type="entry name" value="HTH_5"/>
    <property type="match status" value="1"/>
</dbReference>
<organism evidence="5 6">
    <name type="scientific">Flagellimonas okinawensis</name>
    <dbReference type="NCBI Taxonomy" id="3031324"/>
    <lineage>
        <taxon>Bacteria</taxon>
        <taxon>Pseudomonadati</taxon>
        <taxon>Bacteroidota</taxon>
        <taxon>Flavobacteriia</taxon>
        <taxon>Flavobacteriales</taxon>
        <taxon>Flavobacteriaceae</taxon>
        <taxon>Flagellimonas</taxon>
    </lineage>
</organism>
<protein>
    <submittedName>
        <fullName evidence="5">Metalloregulator ArsR/SmtB family transcription factor</fullName>
    </submittedName>
</protein>